<dbReference type="Pfam" id="PF02894">
    <property type="entry name" value="GFO_IDH_MocA_C"/>
    <property type="match status" value="1"/>
</dbReference>
<evidence type="ECO:0000259" key="2">
    <source>
        <dbReference type="Pfam" id="PF02894"/>
    </source>
</evidence>
<evidence type="ECO:0000313" key="3">
    <source>
        <dbReference type="EMBL" id="SCD21301.1"/>
    </source>
</evidence>
<evidence type="ECO:0000259" key="1">
    <source>
        <dbReference type="Pfam" id="PF01408"/>
    </source>
</evidence>
<dbReference type="PANTHER" id="PTHR43377:SF2">
    <property type="entry name" value="BINDING ROSSMANN FOLD OXIDOREDUCTASE, PUTATIVE (AFU_ORTHOLOGUE AFUA_4G00560)-RELATED"/>
    <property type="match status" value="1"/>
</dbReference>
<protein>
    <submittedName>
        <fullName evidence="3">Oxidoreductase</fullName>
    </submittedName>
</protein>
<dbReference type="RefSeq" id="WP_076931143.1">
    <property type="nucleotide sequence ID" value="NZ_LT605205.1"/>
</dbReference>
<dbReference type="SUPFAM" id="SSF51735">
    <property type="entry name" value="NAD(P)-binding Rossmann-fold domains"/>
    <property type="match status" value="1"/>
</dbReference>
<dbReference type="PROSITE" id="PS51318">
    <property type="entry name" value="TAT"/>
    <property type="match status" value="1"/>
</dbReference>
<name>A0A1R3T0N5_9BACT</name>
<dbReference type="InterPro" id="IPR051450">
    <property type="entry name" value="Gfo/Idh/MocA_Oxidoreductases"/>
</dbReference>
<accession>A0A1R3T0N5</accession>
<dbReference type="Gene3D" id="3.30.360.10">
    <property type="entry name" value="Dihydrodipicolinate Reductase, domain 2"/>
    <property type="match status" value="1"/>
</dbReference>
<gene>
    <name evidence="3" type="ORF">PSM36_2500</name>
</gene>
<feature type="domain" description="Gfo/Idh/MocA-like oxidoreductase C-terminal" evidence="2">
    <location>
        <begin position="185"/>
        <end position="442"/>
    </location>
</feature>
<dbReference type="SUPFAM" id="SSF55347">
    <property type="entry name" value="Glyceraldehyde-3-phosphate dehydrogenase-like, C-terminal domain"/>
    <property type="match status" value="1"/>
</dbReference>
<evidence type="ECO:0000313" key="4">
    <source>
        <dbReference type="Proteomes" id="UP000187464"/>
    </source>
</evidence>
<dbReference type="Proteomes" id="UP000187464">
    <property type="component" value="Chromosome I"/>
</dbReference>
<keyword evidence="4" id="KW-1185">Reference proteome</keyword>
<sequence length="456" mass="52140">MKENNPTMSRRNFLTVSGAIAGTTIIDPKSKIFANSAIDMRENTRKTRIALVGTGVRGIGMWGNSVVRDYGDYIEFVGLCDKNPGRLETGRQMIGVDCPTFADFEQMMRQAKPQVLIVTTDDDTHDYFIEKGMEMGADIICEKPMAIDEKKIQRIIDAEKRTGRKCRVTFNYRYSPHRAKIWEILRSGEIGKLTSVDFHWYLDTSHGADYFRRWHRLEEKGGSLWVHKASHHFDLLNWWIGSDPESVYALGSLEFYGKNGPFRADNCRNCPHTKECNFYWDITRNERLKQLYVDNEKYDGYYRDGCVFRNDINIYDKMAATIKYMNGVQVSYSLTTYSPYEGYRIAFNGTGGRMDAWIQESKPTSDANYDEIVVFRNFGKREYIQIPQGSGHGGGDKLLKDQIFIPNTKDPLRQAAEVRDGALSCLVGIAARKSIASKEPVMIKSLSSLIPQENKL</sequence>
<dbReference type="Pfam" id="PF01408">
    <property type="entry name" value="GFO_IDH_MocA"/>
    <property type="match status" value="1"/>
</dbReference>
<dbReference type="InterPro" id="IPR004104">
    <property type="entry name" value="Gfo/Idh/MocA-like_OxRdtase_C"/>
</dbReference>
<dbReference type="AlphaFoldDB" id="A0A1R3T0N5"/>
<dbReference type="GO" id="GO:0000166">
    <property type="term" value="F:nucleotide binding"/>
    <property type="evidence" value="ECO:0007669"/>
    <property type="project" value="InterPro"/>
</dbReference>
<proteinExistence type="predicted"/>
<organism evidence="3 4">
    <name type="scientific">Proteiniphilum saccharofermentans</name>
    <dbReference type="NCBI Taxonomy" id="1642647"/>
    <lineage>
        <taxon>Bacteria</taxon>
        <taxon>Pseudomonadati</taxon>
        <taxon>Bacteroidota</taxon>
        <taxon>Bacteroidia</taxon>
        <taxon>Bacteroidales</taxon>
        <taxon>Dysgonomonadaceae</taxon>
        <taxon>Proteiniphilum</taxon>
    </lineage>
</organism>
<dbReference type="Gene3D" id="3.40.50.720">
    <property type="entry name" value="NAD(P)-binding Rossmann-like Domain"/>
    <property type="match status" value="1"/>
</dbReference>
<dbReference type="PANTHER" id="PTHR43377">
    <property type="entry name" value="BILIVERDIN REDUCTASE A"/>
    <property type="match status" value="1"/>
</dbReference>
<dbReference type="InterPro" id="IPR006311">
    <property type="entry name" value="TAT_signal"/>
</dbReference>
<dbReference type="STRING" id="1642647.PSM36_2500"/>
<dbReference type="InterPro" id="IPR000683">
    <property type="entry name" value="Gfo/Idh/MocA-like_OxRdtase_N"/>
</dbReference>
<dbReference type="KEGG" id="psac:PSM36_2500"/>
<feature type="domain" description="Gfo/Idh/MocA-like oxidoreductase N-terminal" evidence="1">
    <location>
        <begin position="48"/>
        <end position="170"/>
    </location>
</feature>
<dbReference type="EMBL" id="LT605205">
    <property type="protein sequence ID" value="SCD21301.1"/>
    <property type="molecule type" value="Genomic_DNA"/>
</dbReference>
<dbReference type="InterPro" id="IPR036291">
    <property type="entry name" value="NAD(P)-bd_dom_sf"/>
</dbReference>
<reference evidence="4" key="1">
    <citation type="submission" date="2016-08" db="EMBL/GenBank/DDBJ databases">
        <authorList>
            <person name="Wibberg D."/>
        </authorList>
    </citation>
    <scope>NUCLEOTIDE SEQUENCE [LARGE SCALE GENOMIC DNA]</scope>
</reference>